<comment type="caution">
    <text evidence="2">The sequence shown here is derived from an EMBL/GenBank/DDBJ whole genome shotgun (WGS) entry which is preliminary data.</text>
</comment>
<dbReference type="Gene3D" id="2.40.10.220">
    <property type="entry name" value="predicted glycosyltransferase like domains"/>
    <property type="match status" value="1"/>
</dbReference>
<evidence type="ECO:0000259" key="1">
    <source>
        <dbReference type="Pfam" id="PF07238"/>
    </source>
</evidence>
<dbReference type="Proteomes" id="UP000611945">
    <property type="component" value="Unassembled WGS sequence"/>
</dbReference>
<dbReference type="InterPro" id="IPR009875">
    <property type="entry name" value="PilZ_domain"/>
</dbReference>
<proteinExistence type="predicted"/>
<gene>
    <name evidence="2" type="ORF">H9642_16630</name>
</gene>
<evidence type="ECO:0000313" key="2">
    <source>
        <dbReference type="EMBL" id="MBD7978809.1"/>
    </source>
</evidence>
<organism evidence="2 3">
    <name type="scientific">Serpens gallinarum</name>
    <dbReference type="NCBI Taxonomy" id="2763075"/>
    <lineage>
        <taxon>Bacteria</taxon>
        <taxon>Pseudomonadati</taxon>
        <taxon>Pseudomonadota</taxon>
        <taxon>Gammaproteobacteria</taxon>
        <taxon>Pseudomonadales</taxon>
        <taxon>Pseudomonadaceae</taxon>
        <taxon>Pseudomonas</taxon>
    </lineage>
</organism>
<sequence>MPTQDAERREYYRIEDRVALQITPLSAEQSETQQPLHDDSALFGLLGELGLMDYETQHLLRQIDDQNRNLGAFLRLLNKRVDLIAQAMAQQVCGEFGDVQTVMLSEDGISFTHEQALAGDTQLALRMLLMPQALGLLLRARVVHCQLQENGQYEIGAQFEALTDAQRQLLARHILQKQALARRQARELSEQP</sequence>
<keyword evidence="3" id="KW-1185">Reference proteome</keyword>
<dbReference type="Pfam" id="PF07238">
    <property type="entry name" value="PilZ"/>
    <property type="match status" value="1"/>
</dbReference>
<dbReference type="EMBL" id="JACSQG010000013">
    <property type="protein sequence ID" value="MBD7978809.1"/>
    <property type="molecule type" value="Genomic_DNA"/>
</dbReference>
<reference evidence="2 3" key="1">
    <citation type="submission" date="2020-08" db="EMBL/GenBank/DDBJ databases">
        <title>A Genomic Blueprint of the Chicken Gut Microbiome.</title>
        <authorList>
            <person name="Gilroy R."/>
            <person name="Ravi A."/>
            <person name="Getino M."/>
            <person name="Pursley I."/>
            <person name="Horton D.L."/>
            <person name="Alikhan N.-F."/>
            <person name="Baker D."/>
            <person name="Gharbi K."/>
            <person name="Hall N."/>
            <person name="Watson M."/>
            <person name="Adriaenssens E.M."/>
            <person name="Foster-Nyarko E."/>
            <person name="Jarju S."/>
            <person name="Secka A."/>
            <person name="Antonio M."/>
            <person name="Oren A."/>
            <person name="Chaudhuri R."/>
            <person name="La Ragione R.M."/>
            <person name="Hildebrand F."/>
            <person name="Pallen M.J."/>
        </authorList>
    </citation>
    <scope>NUCLEOTIDE SEQUENCE [LARGE SCALE GENOMIC DNA]</scope>
    <source>
        <strain evidence="2 3">Sa2CUA2</strain>
    </source>
</reference>
<feature type="domain" description="PilZ" evidence="1">
    <location>
        <begin position="98"/>
        <end position="175"/>
    </location>
</feature>
<evidence type="ECO:0000313" key="3">
    <source>
        <dbReference type="Proteomes" id="UP000611945"/>
    </source>
</evidence>
<dbReference type="RefSeq" id="WP_251837599.1">
    <property type="nucleotide sequence ID" value="NZ_JACSQG010000013.1"/>
</dbReference>
<accession>A0ABR8TU12</accession>
<name>A0ABR8TU12_9PSED</name>
<protein>
    <submittedName>
        <fullName evidence="2">PilZ domain-containing protein</fullName>
    </submittedName>
</protein>